<feature type="domain" description="Helix-hairpin-helix DNA-binding motif class 1" evidence="2">
    <location>
        <begin position="98"/>
        <end position="117"/>
    </location>
</feature>
<feature type="compositionally biased region" description="Low complexity" evidence="1">
    <location>
        <begin position="62"/>
        <end position="80"/>
    </location>
</feature>
<evidence type="ECO:0000313" key="4">
    <source>
        <dbReference type="Proteomes" id="UP000192790"/>
    </source>
</evidence>
<dbReference type="GO" id="GO:0006281">
    <property type="term" value="P:DNA repair"/>
    <property type="evidence" value="ECO:0007669"/>
    <property type="project" value="InterPro"/>
</dbReference>
<evidence type="ECO:0000259" key="2">
    <source>
        <dbReference type="SMART" id="SM00278"/>
    </source>
</evidence>
<dbReference type="EMBL" id="FWXW01000003">
    <property type="protein sequence ID" value="SMC57724.1"/>
    <property type="molecule type" value="Genomic_DNA"/>
</dbReference>
<gene>
    <name evidence="3" type="ORF">SAMN02745168_1673</name>
</gene>
<evidence type="ECO:0000313" key="3">
    <source>
        <dbReference type="EMBL" id="SMC57724.1"/>
    </source>
</evidence>
<dbReference type="PANTHER" id="PTHR21180">
    <property type="entry name" value="ENDONUCLEASE/EXONUCLEASE/PHOSPHATASE FAMILY DOMAIN-CONTAINING PROTEIN 1"/>
    <property type="match status" value="1"/>
</dbReference>
<dbReference type="AlphaFoldDB" id="A0A1W2AAQ3"/>
<dbReference type="RefSeq" id="WP_084234344.1">
    <property type="nucleotide sequence ID" value="NZ_FWXW01000003.1"/>
</dbReference>
<protein>
    <submittedName>
        <fullName evidence="3">Competence protein ComEA</fullName>
    </submittedName>
</protein>
<dbReference type="Pfam" id="PF12836">
    <property type="entry name" value="HHH_3"/>
    <property type="match status" value="1"/>
</dbReference>
<dbReference type="SUPFAM" id="SSF47781">
    <property type="entry name" value="RuvA domain 2-like"/>
    <property type="match status" value="1"/>
</dbReference>
<feature type="region of interest" description="Disordered" evidence="1">
    <location>
        <begin position="62"/>
        <end position="83"/>
    </location>
</feature>
<organism evidence="3 4">
    <name type="scientific">Papillibacter cinnamivorans DSM 12816</name>
    <dbReference type="NCBI Taxonomy" id="1122930"/>
    <lineage>
        <taxon>Bacteria</taxon>
        <taxon>Bacillati</taxon>
        <taxon>Bacillota</taxon>
        <taxon>Clostridia</taxon>
        <taxon>Eubacteriales</taxon>
        <taxon>Oscillospiraceae</taxon>
        <taxon>Papillibacter</taxon>
    </lineage>
</organism>
<dbReference type="InterPro" id="IPR051675">
    <property type="entry name" value="Endo/Exo/Phosphatase_dom_1"/>
</dbReference>
<dbReference type="PANTHER" id="PTHR21180:SF32">
    <property type="entry name" value="ENDONUCLEASE_EXONUCLEASE_PHOSPHATASE FAMILY DOMAIN-CONTAINING PROTEIN 1"/>
    <property type="match status" value="1"/>
</dbReference>
<dbReference type="SMART" id="SM00278">
    <property type="entry name" value="HhH1"/>
    <property type="match status" value="2"/>
</dbReference>
<dbReference type="OrthoDB" id="9790239at2"/>
<dbReference type="STRING" id="1122930.SAMN02745168_1673"/>
<name>A0A1W2AAQ3_9FIRM</name>
<dbReference type="GO" id="GO:0003677">
    <property type="term" value="F:DNA binding"/>
    <property type="evidence" value="ECO:0007669"/>
    <property type="project" value="InterPro"/>
</dbReference>
<dbReference type="NCBIfam" id="TIGR00426">
    <property type="entry name" value="competence protein ComEA helix-hairpin-helix repeat region"/>
    <property type="match status" value="1"/>
</dbReference>
<dbReference type="Proteomes" id="UP000192790">
    <property type="component" value="Unassembled WGS sequence"/>
</dbReference>
<dbReference type="GO" id="GO:0015627">
    <property type="term" value="C:type II protein secretion system complex"/>
    <property type="evidence" value="ECO:0007669"/>
    <property type="project" value="TreeGrafter"/>
</dbReference>
<feature type="domain" description="Helix-hairpin-helix DNA-binding motif class 1" evidence="2">
    <location>
        <begin position="128"/>
        <end position="147"/>
    </location>
</feature>
<proteinExistence type="predicted"/>
<dbReference type="GO" id="GO:0015628">
    <property type="term" value="P:protein secretion by the type II secretion system"/>
    <property type="evidence" value="ECO:0007669"/>
    <property type="project" value="TreeGrafter"/>
</dbReference>
<sequence>MKRSTFFLAAAGLTIAFFAFTAGYYFGQSSMGRTISVSTQYSEPAAVSTGTVSASPEDAIVSETPASGAPAAEAPGSETSRQTAAIEKKIDINTASRADLETLPGIGEVLAGRIVDYREQNGDFRTIYDITNVKGIGEKTLEKIEDLITTG</sequence>
<dbReference type="InterPro" id="IPR004509">
    <property type="entry name" value="Competence_ComEA_HhH"/>
</dbReference>
<accession>A0A1W2AAQ3</accession>
<dbReference type="InterPro" id="IPR003583">
    <property type="entry name" value="Hlx-hairpin-Hlx_DNA-bd_motif"/>
</dbReference>
<reference evidence="3 4" key="1">
    <citation type="submission" date="2017-04" db="EMBL/GenBank/DDBJ databases">
        <authorList>
            <person name="Afonso C.L."/>
            <person name="Miller P.J."/>
            <person name="Scott M.A."/>
            <person name="Spackman E."/>
            <person name="Goraichik I."/>
            <person name="Dimitrov K.M."/>
            <person name="Suarez D.L."/>
            <person name="Swayne D.E."/>
        </authorList>
    </citation>
    <scope>NUCLEOTIDE SEQUENCE [LARGE SCALE GENOMIC DNA]</scope>
    <source>
        <strain evidence="3 4">DSM 12816</strain>
    </source>
</reference>
<keyword evidence="4" id="KW-1185">Reference proteome</keyword>
<evidence type="ECO:0000256" key="1">
    <source>
        <dbReference type="SAM" id="MobiDB-lite"/>
    </source>
</evidence>
<dbReference type="InterPro" id="IPR010994">
    <property type="entry name" value="RuvA_2-like"/>
</dbReference>
<dbReference type="Gene3D" id="1.10.150.320">
    <property type="entry name" value="Photosystem II 12 kDa extrinsic protein"/>
    <property type="match status" value="1"/>
</dbReference>